<dbReference type="GO" id="GO:0016746">
    <property type="term" value="F:acyltransferase activity"/>
    <property type="evidence" value="ECO:0007669"/>
    <property type="project" value="UniProtKB-KW"/>
</dbReference>
<evidence type="ECO:0000256" key="1">
    <source>
        <dbReference type="SAM" id="SignalP"/>
    </source>
</evidence>
<comment type="caution">
    <text evidence="2">The sequence shown here is derived from an EMBL/GenBank/DDBJ whole genome shotgun (WGS) entry which is preliminary data.</text>
</comment>
<reference evidence="2" key="1">
    <citation type="submission" date="2022-08" db="EMBL/GenBank/DDBJ databases">
        <title>Novel sulfate-reducing endosymbionts in the free-living metamonad Anaeramoeba.</title>
        <authorList>
            <person name="Jerlstrom-Hultqvist J."/>
            <person name="Cepicka I."/>
            <person name="Gallot-Lavallee L."/>
            <person name="Salas-Leiva D."/>
            <person name="Curtis B.A."/>
            <person name="Zahonova K."/>
            <person name="Pipaliya S."/>
            <person name="Dacks J."/>
            <person name="Roger A.J."/>
        </authorList>
    </citation>
    <scope>NUCLEOTIDE SEQUENCE</scope>
    <source>
        <strain evidence="2">Schooner1</strain>
    </source>
</reference>
<dbReference type="InterPro" id="IPR029058">
    <property type="entry name" value="AB_hydrolase_fold"/>
</dbReference>
<keyword evidence="3" id="KW-1185">Reference proteome</keyword>
<organism evidence="2 3">
    <name type="scientific">Anaeramoeba flamelloides</name>
    <dbReference type="NCBI Taxonomy" id="1746091"/>
    <lineage>
        <taxon>Eukaryota</taxon>
        <taxon>Metamonada</taxon>
        <taxon>Anaeramoebidae</taxon>
        <taxon>Anaeramoeba</taxon>
    </lineage>
</organism>
<dbReference type="EMBL" id="JAOAOG010000240">
    <property type="protein sequence ID" value="KAJ6237024.1"/>
    <property type="molecule type" value="Genomic_DNA"/>
</dbReference>
<dbReference type="SUPFAM" id="SSF53474">
    <property type="entry name" value="alpha/beta-Hydrolases"/>
    <property type="match status" value="1"/>
</dbReference>
<keyword evidence="2" id="KW-0012">Acyltransferase</keyword>
<dbReference type="InterPro" id="IPR003386">
    <property type="entry name" value="LACT/PDAT_acylTrfase"/>
</dbReference>
<keyword evidence="2" id="KW-0808">Transferase</keyword>
<proteinExistence type="predicted"/>
<feature type="signal peptide" evidence="1">
    <location>
        <begin position="1"/>
        <end position="23"/>
    </location>
</feature>
<evidence type="ECO:0000313" key="3">
    <source>
        <dbReference type="Proteomes" id="UP001150062"/>
    </source>
</evidence>
<dbReference type="PANTHER" id="PTHR11440">
    <property type="entry name" value="LECITHIN-CHOLESTEROL ACYLTRANSFERASE-RELATED"/>
    <property type="match status" value="1"/>
</dbReference>
<evidence type="ECO:0000313" key="2">
    <source>
        <dbReference type="EMBL" id="KAJ6237024.1"/>
    </source>
</evidence>
<dbReference type="Pfam" id="PF02450">
    <property type="entry name" value="LCAT"/>
    <property type="match status" value="1"/>
</dbReference>
<gene>
    <name evidence="2" type="ORF">M0813_03431</name>
</gene>
<feature type="chain" id="PRO_5045396619" evidence="1">
    <location>
        <begin position="24"/>
        <end position="406"/>
    </location>
</feature>
<protein>
    <submittedName>
        <fullName evidence="2">Lecithin-cholesterol acyltransferase-related</fullName>
    </submittedName>
</protein>
<accession>A0ABQ8XXD5</accession>
<name>A0ABQ8XXD5_9EUKA</name>
<keyword evidence="1" id="KW-0732">Signal</keyword>
<sequence>MFTLKKLVLILLFLALLSEFTSSKRIDFNPKFTQKNPIVIIPGLSGSKLKYKLTDFKSKHVFCKDNADWERLWLKFDLFVPPFVDCLKEVMTLNYDPKTKKSLPPTGVEIKTYTGIDGIIDLDPSLPSWHPYFKDMIESFRSIGYSDDQNLFGLPYDFRQDVYNLEDYLKLVQTTVENSYILNGNKSIILIVHSYGSLLSGYLTNKLGKPWVNKYIQETIYIAPASGGVLETVKSISTGNNFGDFLISDKSMIGMDRTFPSVYYTLPNNETWNDYIVLSSNKNYKANKKDYLDLFKELALEQSSFDIFEQTSSYKYFHQPYSKSIVMYGYGQDTPVQLVYEGKIGSDKFKYVNSDGDSTVPKDVVLQLCKNWGVECKGYSGTTHVGIVKEKTVIQDLIKNVLENQT</sequence>
<dbReference type="Gene3D" id="3.40.50.1820">
    <property type="entry name" value="alpha/beta hydrolase"/>
    <property type="match status" value="1"/>
</dbReference>
<dbReference type="Proteomes" id="UP001150062">
    <property type="component" value="Unassembled WGS sequence"/>
</dbReference>